<dbReference type="PANTHER" id="PTHR43976">
    <property type="entry name" value="SHORT CHAIN DEHYDROGENASE"/>
    <property type="match status" value="1"/>
</dbReference>
<dbReference type="InterPro" id="IPR002347">
    <property type="entry name" value="SDR_fam"/>
</dbReference>
<organism evidence="3 4">
    <name type="scientific">Streptomyces luteosporeus</name>
    <dbReference type="NCBI Taxonomy" id="173856"/>
    <lineage>
        <taxon>Bacteria</taxon>
        <taxon>Bacillati</taxon>
        <taxon>Actinomycetota</taxon>
        <taxon>Actinomycetes</taxon>
        <taxon>Kitasatosporales</taxon>
        <taxon>Streptomycetaceae</taxon>
        <taxon>Streptomyces</taxon>
    </lineage>
</organism>
<dbReference type="Proteomes" id="UP001500886">
    <property type="component" value="Unassembled WGS sequence"/>
</dbReference>
<name>A0ABN3THN9_9ACTN</name>
<keyword evidence="2" id="KW-0560">Oxidoreductase</keyword>
<evidence type="ECO:0000313" key="3">
    <source>
        <dbReference type="EMBL" id="GAA2706832.1"/>
    </source>
</evidence>
<gene>
    <name evidence="3" type="ORF">GCM10010315_00340</name>
</gene>
<accession>A0ABN3THN9</accession>
<comment type="caution">
    <text evidence="3">The sequence shown here is derived from an EMBL/GenBank/DDBJ whole genome shotgun (WGS) entry which is preliminary data.</text>
</comment>
<dbReference type="SUPFAM" id="SSF51735">
    <property type="entry name" value="NAD(P)-binding Rossmann-fold domains"/>
    <property type="match status" value="1"/>
</dbReference>
<dbReference type="InterPro" id="IPR036291">
    <property type="entry name" value="NAD(P)-bd_dom_sf"/>
</dbReference>
<evidence type="ECO:0000256" key="1">
    <source>
        <dbReference type="ARBA" id="ARBA00006484"/>
    </source>
</evidence>
<dbReference type="Pfam" id="PF00106">
    <property type="entry name" value="adh_short"/>
    <property type="match status" value="1"/>
</dbReference>
<reference evidence="3 4" key="1">
    <citation type="journal article" date="2019" name="Int. J. Syst. Evol. Microbiol.">
        <title>The Global Catalogue of Microorganisms (GCM) 10K type strain sequencing project: providing services to taxonomists for standard genome sequencing and annotation.</title>
        <authorList>
            <consortium name="The Broad Institute Genomics Platform"/>
            <consortium name="The Broad Institute Genome Sequencing Center for Infectious Disease"/>
            <person name="Wu L."/>
            <person name="Ma J."/>
        </authorList>
    </citation>
    <scope>NUCLEOTIDE SEQUENCE [LARGE SCALE GENOMIC DNA]</scope>
    <source>
        <strain evidence="3 4">JCM 4542</strain>
    </source>
</reference>
<dbReference type="NCBIfam" id="NF005065">
    <property type="entry name" value="PRK06482.1"/>
    <property type="match status" value="1"/>
</dbReference>
<evidence type="ECO:0000313" key="4">
    <source>
        <dbReference type="Proteomes" id="UP001500886"/>
    </source>
</evidence>
<proteinExistence type="inferred from homology"/>
<evidence type="ECO:0000256" key="2">
    <source>
        <dbReference type="ARBA" id="ARBA00023002"/>
    </source>
</evidence>
<comment type="similarity">
    <text evidence="1">Belongs to the short-chain dehydrogenases/reductases (SDR) family.</text>
</comment>
<dbReference type="InterPro" id="IPR051911">
    <property type="entry name" value="SDR_oxidoreductase"/>
</dbReference>
<dbReference type="EMBL" id="BAAASL010000001">
    <property type="protein sequence ID" value="GAA2706832.1"/>
    <property type="molecule type" value="Genomic_DNA"/>
</dbReference>
<keyword evidence="4" id="KW-1185">Reference proteome</keyword>
<dbReference type="PRINTS" id="PR00081">
    <property type="entry name" value="GDHRDH"/>
</dbReference>
<sequence>MTATARSWFVTGASSGLGRHLTELLLARGDRVAATALRASELDDLAVAHARDRLWAQVLDVTDADAVRRTVDAACAALGRVDVVVNTLGSGLLGAAEEITDAQLRHQLDTGLLGAVRIARAALPHLREQGGGRILQVTGTGGHDALPLMSLRLAAARGVEGFFASLAREVAPFGIRITLIEQADAPAADRAVPLAAYERTPLAELRRTMTSGAVRPLSDPAKTARAVLDCADLEPAPLRLVLGSDAYETTRTALARRLADLEVQREIAWSTDVDDVRH</sequence>
<dbReference type="RefSeq" id="WP_344432485.1">
    <property type="nucleotide sequence ID" value="NZ_BAAASL010000001.1"/>
</dbReference>
<dbReference type="PANTHER" id="PTHR43976:SF16">
    <property type="entry name" value="SHORT-CHAIN DEHYDROGENASE_REDUCTASE FAMILY PROTEIN"/>
    <property type="match status" value="1"/>
</dbReference>
<protein>
    <submittedName>
        <fullName evidence="3">SDR family oxidoreductase</fullName>
    </submittedName>
</protein>
<dbReference type="Gene3D" id="3.40.50.720">
    <property type="entry name" value="NAD(P)-binding Rossmann-like Domain"/>
    <property type="match status" value="1"/>
</dbReference>